<name>A0ABR4L5U7_9EURO</name>
<accession>A0ABR4L5U7</accession>
<dbReference type="RefSeq" id="XP_070880456.1">
    <property type="nucleotide sequence ID" value="XM_071034081.1"/>
</dbReference>
<feature type="region of interest" description="Disordered" evidence="1">
    <location>
        <begin position="182"/>
        <end position="203"/>
    </location>
</feature>
<feature type="compositionally biased region" description="Low complexity" evidence="1">
    <location>
        <begin position="55"/>
        <end position="64"/>
    </location>
</feature>
<feature type="region of interest" description="Disordered" evidence="1">
    <location>
        <begin position="154"/>
        <end position="173"/>
    </location>
</feature>
<keyword evidence="3" id="KW-1185">Reference proteome</keyword>
<evidence type="ECO:0000313" key="3">
    <source>
        <dbReference type="Proteomes" id="UP001610432"/>
    </source>
</evidence>
<reference evidence="2 3" key="1">
    <citation type="submission" date="2024-07" db="EMBL/GenBank/DDBJ databases">
        <title>Section-level genome sequencing and comparative genomics of Aspergillus sections Usti and Cavernicolus.</title>
        <authorList>
            <consortium name="Lawrence Berkeley National Laboratory"/>
            <person name="Nybo J.L."/>
            <person name="Vesth T.C."/>
            <person name="Theobald S."/>
            <person name="Frisvad J.C."/>
            <person name="Larsen T.O."/>
            <person name="Kjaerboelling I."/>
            <person name="Rothschild-Mancinelli K."/>
            <person name="Lyhne E.K."/>
            <person name="Kogle M.E."/>
            <person name="Barry K."/>
            <person name="Clum A."/>
            <person name="Na H."/>
            <person name="Ledsgaard L."/>
            <person name="Lin J."/>
            <person name="Lipzen A."/>
            <person name="Kuo A."/>
            <person name="Riley R."/>
            <person name="Mondo S."/>
            <person name="Labutti K."/>
            <person name="Haridas S."/>
            <person name="Pangalinan J."/>
            <person name="Salamov A.A."/>
            <person name="Simmons B.A."/>
            <person name="Magnuson J.K."/>
            <person name="Chen J."/>
            <person name="Drula E."/>
            <person name="Henrissat B."/>
            <person name="Wiebenga A."/>
            <person name="Lubbers R.J."/>
            <person name="Gomes A.C."/>
            <person name="Macurrencykelacurrency M.R."/>
            <person name="Stajich J."/>
            <person name="Grigoriev I.V."/>
            <person name="Mortensen U.H."/>
            <person name="De Vries R.P."/>
            <person name="Baker S.E."/>
            <person name="Andersen M.R."/>
        </authorList>
    </citation>
    <scope>NUCLEOTIDE SEQUENCE [LARGE SCALE GENOMIC DNA]</scope>
    <source>
        <strain evidence="2 3">CBS 449.75</strain>
    </source>
</reference>
<dbReference type="EMBL" id="JBFXLQ010000095">
    <property type="protein sequence ID" value="KAL2859900.1"/>
    <property type="molecule type" value="Genomic_DNA"/>
</dbReference>
<dbReference type="GeneID" id="98149153"/>
<dbReference type="Proteomes" id="UP001610432">
    <property type="component" value="Unassembled WGS sequence"/>
</dbReference>
<feature type="compositionally biased region" description="Basic and acidic residues" evidence="1">
    <location>
        <begin position="95"/>
        <end position="105"/>
    </location>
</feature>
<comment type="caution">
    <text evidence="2">The sequence shown here is derived from an EMBL/GenBank/DDBJ whole genome shotgun (WGS) entry which is preliminary data.</text>
</comment>
<evidence type="ECO:0000313" key="2">
    <source>
        <dbReference type="EMBL" id="KAL2859900.1"/>
    </source>
</evidence>
<organism evidence="2 3">
    <name type="scientific">Aspergillus lucknowensis</name>
    <dbReference type="NCBI Taxonomy" id="176173"/>
    <lineage>
        <taxon>Eukaryota</taxon>
        <taxon>Fungi</taxon>
        <taxon>Dikarya</taxon>
        <taxon>Ascomycota</taxon>
        <taxon>Pezizomycotina</taxon>
        <taxon>Eurotiomycetes</taxon>
        <taxon>Eurotiomycetidae</taxon>
        <taxon>Eurotiales</taxon>
        <taxon>Aspergillaceae</taxon>
        <taxon>Aspergillus</taxon>
        <taxon>Aspergillus subgen. Nidulantes</taxon>
    </lineage>
</organism>
<evidence type="ECO:0000256" key="1">
    <source>
        <dbReference type="SAM" id="MobiDB-lite"/>
    </source>
</evidence>
<sequence length="414" mass="47116">MAPHIWDNDEPQHWQPLPSLPIPYDAYTTYYGLPRPTFYREPPQWQMIQPDACQSPHSCSGDSDSSTEHLQPEEPVRARAASEPPESVDAVQVEKVPEEAVSDEKASDEDVSEEPTPPSTFIQLASGPCYHEYRFGERDMNWIDWLETDEPASMSLDDCESDGEGRNQDEECRRCDCEWKSPEPEEYQRGSSESESESADGRVPYFPTMRIPVANRLLDPNDTDEELGDSFIPNAIGTPLTQSHIVALKAYTLGFYSPSRFMKLPQVIECISRLGEDEILSILEEKLQLSSVKGTKCTRLILQHPDSGKLRIIRRAFPQKMDDDDREIVEYNLMAAARELSISELRELLRSTLETMETQEIYQTIFAPRVTNHELMLVELYGSAAAMGEVNGFEFGLHSQQWWDCMSGGLKDEY</sequence>
<feature type="compositionally biased region" description="Basic and acidic residues" evidence="1">
    <location>
        <begin position="66"/>
        <end position="77"/>
    </location>
</feature>
<proteinExistence type="predicted"/>
<protein>
    <submittedName>
        <fullName evidence="2">Uncharacterized protein</fullName>
    </submittedName>
</protein>
<feature type="compositionally biased region" description="Basic and acidic residues" evidence="1">
    <location>
        <begin position="163"/>
        <end position="173"/>
    </location>
</feature>
<gene>
    <name evidence="2" type="ORF">BJX67DRAFT_386508</name>
</gene>
<feature type="region of interest" description="Disordered" evidence="1">
    <location>
        <begin position="41"/>
        <end position="123"/>
    </location>
</feature>